<keyword evidence="2" id="KW-0695">RNA-directed DNA polymerase</keyword>
<keyword evidence="2" id="KW-0548">Nucleotidyltransferase</keyword>
<dbReference type="KEGG" id="ifn:GM661_07410"/>
<protein>
    <submittedName>
        <fullName evidence="2">Group II intron reverse transcriptase/maturase</fullName>
        <ecNumber evidence="2">2.7.7.49</ecNumber>
    </submittedName>
</protein>
<dbReference type="Pfam" id="PF08388">
    <property type="entry name" value="GIIM"/>
    <property type="match status" value="1"/>
</dbReference>
<dbReference type="PANTHER" id="PTHR34047">
    <property type="entry name" value="NUCLEAR INTRON MATURASE 1, MITOCHONDRIAL-RELATED"/>
    <property type="match status" value="1"/>
</dbReference>
<keyword evidence="2" id="KW-0808">Transferase</keyword>
<dbReference type="SUPFAM" id="SSF56672">
    <property type="entry name" value="DNA/RNA polymerases"/>
    <property type="match status" value="1"/>
</dbReference>
<name>A0A8A7K7X9_9FIRM</name>
<accession>A0A8A7K7X9</accession>
<evidence type="ECO:0000259" key="1">
    <source>
        <dbReference type="PROSITE" id="PS50878"/>
    </source>
</evidence>
<evidence type="ECO:0000313" key="3">
    <source>
        <dbReference type="Proteomes" id="UP000665020"/>
    </source>
</evidence>
<sequence>MSTKLAKIAIKAKQNPKTVFTSLYHLLNEELLLLCHQELEAGKATGVDEVTKAEYEENLKENISALVEKLKTHSYRPQPVRRIYIPKGKGKGKVRPLGIPAYEDKLVQLGLKKILEPIYEAIFLDISYGFRPGLSCHDALKKLNIVIEKQKISYVVDADIKGFFDNVNHEWLMKFIGVNIADPNIKRLIVRFLKAGIIEDGELTATEQGTPQGAIISPLLANIYLHYVLDLWFMGIIGKHYRINGEAEIVRYADDYVCCFQYKRAAEIFFHVLKKRLAKFGLALAEDKSKIVEFTRWIKLRRNMLTTNEIVDKVKSKLRGHYQYYGITDNSKSIDNFRQAIIRILFKWLNRRSQRKSFIWEKFKKYIIDKHIPKARICVNIYG</sequence>
<dbReference type="CDD" id="cd01651">
    <property type="entry name" value="RT_G2_intron"/>
    <property type="match status" value="1"/>
</dbReference>
<gene>
    <name evidence="2" type="primary">ltrA</name>
    <name evidence="2" type="ORF">GM661_07410</name>
</gene>
<evidence type="ECO:0000313" key="2">
    <source>
        <dbReference type="EMBL" id="QTL97826.1"/>
    </source>
</evidence>
<organism evidence="2 3">
    <name type="scientific">Iocasia fonsfrigidae</name>
    <dbReference type="NCBI Taxonomy" id="2682810"/>
    <lineage>
        <taxon>Bacteria</taxon>
        <taxon>Bacillati</taxon>
        <taxon>Bacillota</taxon>
        <taxon>Clostridia</taxon>
        <taxon>Halanaerobiales</taxon>
        <taxon>Halanaerobiaceae</taxon>
        <taxon>Iocasia</taxon>
    </lineage>
</organism>
<keyword evidence="3" id="KW-1185">Reference proteome</keyword>
<dbReference type="Proteomes" id="UP000665020">
    <property type="component" value="Chromosome"/>
</dbReference>
<feature type="domain" description="Reverse transcriptase" evidence="1">
    <location>
        <begin position="66"/>
        <end position="329"/>
    </location>
</feature>
<dbReference type="GO" id="GO:0003964">
    <property type="term" value="F:RNA-directed DNA polymerase activity"/>
    <property type="evidence" value="ECO:0007669"/>
    <property type="project" value="UniProtKB-KW"/>
</dbReference>
<dbReference type="AlphaFoldDB" id="A0A8A7K7X9"/>
<dbReference type="InterPro" id="IPR051083">
    <property type="entry name" value="GrpII_Intron_Splice-Mob/Def"/>
</dbReference>
<dbReference type="Pfam" id="PF00078">
    <property type="entry name" value="RVT_1"/>
    <property type="match status" value="1"/>
</dbReference>
<dbReference type="InterPro" id="IPR030931">
    <property type="entry name" value="Group_II_RT_mat"/>
</dbReference>
<dbReference type="PANTHER" id="PTHR34047:SF8">
    <property type="entry name" value="PROTEIN YKFC"/>
    <property type="match status" value="1"/>
</dbReference>
<dbReference type="EMBL" id="CP046640">
    <property type="protein sequence ID" value="QTL97826.1"/>
    <property type="molecule type" value="Genomic_DNA"/>
</dbReference>
<dbReference type="PROSITE" id="PS50878">
    <property type="entry name" value="RT_POL"/>
    <property type="match status" value="1"/>
</dbReference>
<dbReference type="InterPro" id="IPR000477">
    <property type="entry name" value="RT_dom"/>
</dbReference>
<dbReference type="EC" id="2.7.7.49" evidence="2"/>
<reference evidence="2" key="1">
    <citation type="submission" date="2019-12" db="EMBL/GenBank/DDBJ databases">
        <authorList>
            <person name="zhang j."/>
            <person name="sun C.M."/>
        </authorList>
    </citation>
    <scope>NUCLEOTIDE SEQUENCE</scope>
    <source>
        <strain evidence="2">NS-1</strain>
    </source>
</reference>
<dbReference type="InterPro" id="IPR043502">
    <property type="entry name" value="DNA/RNA_pol_sf"/>
</dbReference>
<dbReference type="NCBIfam" id="TIGR04416">
    <property type="entry name" value="group_II_RT_mat"/>
    <property type="match status" value="1"/>
</dbReference>
<proteinExistence type="predicted"/>
<dbReference type="RefSeq" id="WP_230869428.1">
    <property type="nucleotide sequence ID" value="NZ_CP046640.1"/>
</dbReference>
<dbReference type="InterPro" id="IPR013597">
    <property type="entry name" value="Mat_intron_G2"/>
</dbReference>